<comment type="subcellular location">
    <subcellularLocation>
        <location evidence="1">Periplasm</location>
    </subcellularLocation>
</comment>
<reference evidence="5" key="1">
    <citation type="journal article" date="2020" name="mSystems">
        <title>Genome- and Community-Level Interaction Insights into Carbon Utilization and Element Cycling Functions of Hydrothermarchaeota in Hydrothermal Sediment.</title>
        <authorList>
            <person name="Zhou Z."/>
            <person name="Liu Y."/>
            <person name="Xu W."/>
            <person name="Pan J."/>
            <person name="Luo Z.H."/>
            <person name="Li M."/>
        </authorList>
    </citation>
    <scope>NUCLEOTIDE SEQUENCE [LARGE SCALE GENOMIC DNA]</scope>
    <source>
        <strain evidence="5">SpSt-374</strain>
    </source>
</reference>
<dbReference type="GO" id="GO:0042597">
    <property type="term" value="C:periplasmic space"/>
    <property type="evidence" value="ECO:0007669"/>
    <property type="project" value="UniProtKB-SubCell"/>
</dbReference>
<name>A0A7C3ZVY8_9CYAN</name>
<dbReference type="CDD" id="cd13563">
    <property type="entry name" value="PBP2_SsuA_like_6"/>
    <property type="match status" value="1"/>
</dbReference>
<evidence type="ECO:0000256" key="1">
    <source>
        <dbReference type="ARBA" id="ARBA00004418"/>
    </source>
</evidence>
<evidence type="ECO:0000256" key="2">
    <source>
        <dbReference type="ARBA" id="ARBA00010742"/>
    </source>
</evidence>
<evidence type="ECO:0000256" key="3">
    <source>
        <dbReference type="ARBA" id="ARBA00022729"/>
    </source>
</evidence>
<dbReference type="PANTHER" id="PTHR30024">
    <property type="entry name" value="ALIPHATIC SULFONATES-BINDING PROTEIN-RELATED"/>
    <property type="match status" value="1"/>
</dbReference>
<sequence>MSQLWTRRQTLWFITGVAGSLTLHACQPAQPTGKTASIGVFTWVGATPLYIALEKGFFTKHGLNLDVKVFGANTDGNTAFISGRLNAVSPVTSEAITIAAGGQNFKIVLVQDNSFGGDGILARKSIKNIADFKGKKIAVEEGSVSHFFLLQVLDKEGLGVKDFTLVNAGPDAAAAAYQSGQIDIAVTYAPYLAKANTAQPDGRIIFDSSQMPTAINDLYVFDTKFTAENPEAVQAFVAGVLEGVEFFKTNRPEGLKIGAARLGVTVEELDRDIQGVRLPDLATNLEMLANPQSDLYLLKSMQSMAEFLKASNQIPTIPDLSKLIEPKFLQALQKS</sequence>
<evidence type="ECO:0000313" key="5">
    <source>
        <dbReference type="EMBL" id="HGG00187.1"/>
    </source>
</evidence>
<keyword evidence="3" id="KW-0732">Signal</keyword>
<dbReference type="Pfam" id="PF09084">
    <property type="entry name" value="NMT1"/>
    <property type="match status" value="1"/>
</dbReference>
<dbReference type="AlphaFoldDB" id="A0A7C3ZVY8"/>
<proteinExistence type="inferred from homology"/>
<dbReference type="InterPro" id="IPR015168">
    <property type="entry name" value="SsuA/THI5"/>
</dbReference>
<dbReference type="SUPFAM" id="SSF53850">
    <property type="entry name" value="Periplasmic binding protein-like II"/>
    <property type="match status" value="1"/>
</dbReference>
<organism evidence="5">
    <name type="scientific">Planktothricoides sp. SpSt-374</name>
    <dbReference type="NCBI Taxonomy" id="2282167"/>
    <lineage>
        <taxon>Bacteria</taxon>
        <taxon>Bacillati</taxon>
        <taxon>Cyanobacteriota</taxon>
        <taxon>Cyanophyceae</taxon>
        <taxon>Oscillatoriophycideae</taxon>
        <taxon>Oscillatoriales</taxon>
        <taxon>Oscillatoriaceae</taxon>
        <taxon>Planktothricoides</taxon>
    </lineage>
</organism>
<gene>
    <name evidence="5" type="ORF">ENR15_05870</name>
</gene>
<protein>
    <submittedName>
        <fullName evidence="5">Transporter substrate-binding domain-containing protein</fullName>
    </submittedName>
</protein>
<dbReference type="PANTHER" id="PTHR30024:SF47">
    <property type="entry name" value="TAURINE-BINDING PERIPLASMIC PROTEIN"/>
    <property type="match status" value="1"/>
</dbReference>
<accession>A0A7C3ZVY8</accession>
<dbReference type="EMBL" id="DSPX01000056">
    <property type="protein sequence ID" value="HGG00187.1"/>
    <property type="molecule type" value="Genomic_DNA"/>
</dbReference>
<comment type="caution">
    <text evidence="5">The sequence shown here is derived from an EMBL/GenBank/DDBJ whole genome shotgun (WGS) entry which is preliminary data.</text>
</comment>
<comment type="similarity">
    <text evidence="2">Belongs to the bacterial solute-binding protein SsuA/TauA family.</text>
</comment>
<feature type="domain" description="SsuA/THI5-like" evidence="4">
    <location>
        <begin position="46"/>
        <end position="248"/>
    </location>
</feature>
<evidence type="ECO:0000259" key="4">
    <source>
        <dbReference type="Pfam" id="PF09084"/>
    </source>
</evidence>
<dbReference type="Gene3D" id="3.40.190.10">
    <property type="entry name" value="Periplasmic binding protein-like II"/>
    <property type="match status" value="2"/>
</dbReference>